<name>Q5DN33_9CAUD</name>
<evidence type="ECO:0000256" key="1">
    <source>
        <dbReference type="SAM" id="MobiDB-lite"/>
    </source>
</evidence>
<dbReference type="RefSeq" id="YP_223996.1">
    <property type="nucleotide sequence ID" value="NC_006938.1"/>
</dbReference>
<keyword evidence="3" id="KW-1185">Reference proteome</keyword>
<accession>Q5DN33</accession>
<evidence type="ECO:0000313" key="2">
    <source>
        <dbReference type="EMBL" id="AAT69468.1"/>
    </source>
</evidence>
<protein>
    <submittedName>
        <fullName evidence="2">Gp72</fullName>
    </submittedName>
</protein>
<evidence type="ECO:0000313" key="3">
    <source>
        <dbReference type="Proteomes" id="UP000000993"/>
    </source>
</evidence>
<reference evidence="2 3" key="1">
    <citation type="journal article" date="2005" name="Appl. Environ. Microbiol.">
        <title>Genomic analysis of bacteriophage PhiJL001: insights into its interaction with a sponge-associated alpha-proteobacterium.</title>
        <authorList>
            <person name="Lohr J.E."/>
            <person name="Chen F."/>
            <person name="Hill R.T."/>
        </authorList>
    </citation>
    <scope>NUCLEOTIDE SEQUENCE</scope>
</reference>
<dbReference type="EMBL" id="AY576273">
    <property type="protein sequence ID" value="AAT69468.1"/>
    <property type="molecule type" value="Genomic_DNA"/>
</dbReference>
<proteinExistence type="predicted"/>
<dbReference type="KEGG" id="vg:3342345"/>
<sequence>MSLGTAYGGSTTSSGGGVDTTVETANSSGYMYLQGDATTEGSVRFNASSDIGAGVFEKLENGIWTANTLEMGVDSLFLGPRTGLASIGEYLSVENSNIPDARRLFPYTVFNGTTIDDLATIPYVTAHLTNVVSVPFDSDETTGTSYSWTFTGTVNAMLKNIYIKIGSVAPTDTVRFFVRDNDENGQIIFDESYPASAFAANSTVALQTTGFFHNKVGDTYYSTFESSQPFSILGSAALQLPYFEVDASFIRDDRLWQASPWEAGTYAVGDYVIEGRVPYICVVAGAQATDFATNSTSWKPINGYDFDDWVTNYGTRAILDENYDLIIDEATLEPVVLEGT</sequence>
<dbReference type="GeneID" id="3342345"/>
<gene>
    <name evidence="2" type="ORF">JL001p72</name>
</gene>
<feature type="region of interest" description="Disordered" evidence="1">
    <location>
        <begin position="1"/>
        <end position="20"/>
    </location>
</feature>
<organism evidence="2 3">
    <name type="scientific">Alphaproteobacteria phage PhiJL001</name>
    <dbReference type="NCBI Taxonomy" id="2681607"/>
    <lineage>
        <taxon>Viruses</taxon>
        <taxon>Duplodnaviria</taxon>
        <taxon>Heunggongvirae</taxon>
        <taxon>Uroviricota</taxon>
        <taxon>Caudoviricetes</taxon>
        <taxon>Mesyanzhinovviridae</taxon>
        <taxon>Keylargovirus</taxon>
        <taxon>Keylargovirus JL001</taxon>
    </lineage>
</organism>
<dbReference type="Proteomes" id="UP000000993">
    <property type="component" value="Segment"/>
</dbReference>